<protein>
    <recommendedName>
        <fullName evidence="5">AAA+ ATPase domain-containing protein</fullName>
    </recommendedName>
</protein>
<keyword evidence="7" id="KW-1185">Reference proteome</keyword>
<comment type="caution">
    <text evidence="6">The sequence shown here is derived from an EMBL/GenBank/DDBJ whole genome shotgun (WGS) entry which is preliminary data.</text>
</comment>
<dbReference type="InterPro" id="IPR003593">
    <property type="entry name" value="AAA+_ATPase"/>
</dbReference>
<dbReference type="InterPro" id="IPR036390">
    <property type="entry name" value="WH_DNA-bd_sf"/>
</dbReference>
<sequence>MAQVPAATQSSKVANPSSSQPDADLQEARQIAALIEGTLGPQIDADRLFRVSIAGSNNELARTVLRLVSDDTFYRQAKADNSLLAPLSPNGAALALKRADFLRLPRTRQKALLEAHRQRSEAARARDAENEARRDELARLSNELDGLRNFLQGQPTQLARLDLDLVDFVEIQRDNPGIGLARGTANSGANTYPSDADMDTQLEWLRAEVAASKAQILALSPTRLGELVRASGIATVASDDIANADAALQAAQEELRDAEKQAAAARDEQTRLLANANAALLAVSQSQAELRSDLARLDAERPQLNEITLTWQSRVDALIDDNAGSGEANRAYDELVRDLTETRNRFRQILALPGKIKPDEIYPSPVDELANLQRPEVPEILSRYSTLQQDAETLSQEYYETRWQSVSSFHDAVMRLNEARLALIPALSSERRSQVTGFGSAGVSQAGREIDQITLQLQYYLQRWPRLIGEGITVTPQLVFELGWLLLSFMLFSSWRRRGGRILANANASVMAGKTNDVSMAIRAQLLDLWRRVRRPLDWAIFLAVVRWLWPAELTFPGLKLLWLVVFWTALTLFLMKLADELAKGRMKSDPRAELRWRSLRLIGGTVLAIILLLQISDAVVGQGAIYSWVATFAWWLLPIVIFVLTLWWQERIKALSEVEAARSAFLGWVARRPTGWPTVIPFSIAGFLLLLTGARTALGRQASKIALVREISQQKAREEAERQVAEDKASGRYRSLPQTLCDSLAPHRKPLNEPSERNWPEAISLPKIRRGTITALVGDRGLGKSTLMRDLAATAEGFEDCFFVRVDHRGLQGVIDELSDVGTDGESQGKRLVICIDDIHRLIAPAINGLQDFDQLIELVRAFPHEAACIVTLERAAWDFLERARFDRLVFDEVVKMPRWSSEKIRQLVERRTKQAGIEPDFNHVLDGGAFGIAGDLSPVERKKVSYFDRLHQYANGNPAVALEFWRRSLFTVAETGKIVVLTFALPKSDSLSEMPLSALIVLRVILQMGRAPVAEIERCTNLPAATISGILRRLQHIGAIARDEKCYHITLDWWLEVRRLLERRNLIIRRGT</sequence>
<evidence type="ECO:0000256" key="4">
    <source>
        <dbReference type="SAM" id="Phobius"/>
    </source>
</evidence>
<keyword evidence="1" id="KW-0238">DNA-binding</keyword>
<evidence type="ECO:0000259" key="5">
    <source>
        <dbReference type="SMART" id="SM00382"/>
    </source>
</evidence>
<dbReference type="STRING" id="476157.GCA_001663155_02511"/>
<evidence type="ECO:0000256" key="2">
    <source>
        <dbReference type="SAM" id="Coils"/>
    </source>
</evidence>
<dbReference type="EMBL" id="VLLK01000001">
    <property type="protein sequence ID" value="TWJ09213.1"/>
    <property type="molecule type" value="Genomic_DNA"/>
</dbReference>
<proteinExistence type="predicted"/>
<feature type="transmembrane region" description="Helical" evidence="4">
    <location>
        <begin position="562"/>
        <end position="579"/>
    </location>
</feature>
<dbReference type="AlphaFoldDB" id="A0A562UUC6"/>
<dbReference type="RefSeq" id="WP_083984802.1">
    <property type="nucleotide sequence ID" value="NZ_CP015963.1"/>
</dbReference>
<evidence type="ECO:0000256" key="1">
    <source>
        <dbReference type="ARBA" id="ARBA00023125"/>
    </source>
</evidence>
<keyword evidence="2" id="KW-0175">Coiled coil</keyword>
<name>A0A562UUC6_9SPHN</name>
<feature type="transmembrane region" description="Helical" evidence="4">
    <location>
        <begin position="626"/>
        <end position="649"/>
    </location>
</feature>
<keyword evidence="4" id="KW-0472">Membrane</keyword>
<feature type="region of interest" description="Disordered" evidence="3">
    <location>
        <begin position="1"/>
        <end position="24"/>
    </location>
</feature>
<dbReference type="CDD" id="cd00009">
    <property type="entry name" value="AAA"/>
    <property type="match status" value="1"/>
</dbReference>
<dbReference type="GO" id="GO:0003677">
    <property type="term" value="F:DNA binding"/>
    <property type="evidence" value="ECO:0007669"/>
    <property type="project" value="UniProtKB-KW"/>
</dbReference>
<dbReference type="OrthoDB" id="7431501at2"/>
<feature type="transmembrane region" description="Helical" evidence="4">
    <location>
        <begin position="600"/>
        <end position="620"/>
    </location>
</feature>
<gene>
    <name evidence="6" type="ORF">JN10_0840</name>
</gene>
<evidence type="ECO:0000313" key="7">
    <source>
        <dbReference type="Proteomes" id="UP000320547"/>
    </source>
</evidence>
<dbReference type="Proteomes" id="UP000320547">
    <property type="component" value="Unassembled WGS sequence"/>
</dbReference>
<dbReference type="InterPro" id="IPR027417">
    <property type="entry name" value="P-loop_NTPase"/>
</dbReference>
<evidence type="ECO:0000313" key="6">
    <source>
        <dbReference type="EMBL" id="TWJ09213.1"/>
    </source>
</evidence>
<organism evidence="6 7">
    <name type="scientific">Altererythrobacter ishigakiensis</name>
    <dbReference type="NCBI Taxonomy" id="476157"/>
    <lineage>
        <taxon>Bacteria</taxon>
        <taxon>Pseudomonadati</taxon>
        <taxon>Pseudomonadota</taxon>
        <taxon>Alphaproteobacteria</taxon>
        <taxon>Sphingomonadales</taxon>
        <taxon>Erythrobacteraceae</taxon>
        <taxon>Altererythrobacter</taxon>
    </lineage>
</organism>
<dbReference type="SUPFAM" id="SSF52540">
    <property type="entry name" value="P-loop containing nucleoside triphosphate hydrolases"/>
    <property type="match status" value="1"/>
</dbReference>
<dbReference type="SUPFAM" id="SSF46785">
    <property type="entry name" value="Winged helix' DNA-binding domain"/>
    <property type="match status" value="1"/>
</dbReference>
<dbReference type="SMART" id="SM00382">
    <property type="entry name" value="AAA"/>
    <property type="match status" value="1"/>
</dbReference>
<feature type="transmembrane region" description="Helical" evidence="4">
    <location>
        <begin position="680"/>
        <end position="699"/>
    </location>
</feature>
<evidence type="ECO:0000256" key="3">
    <source>
        <dbReference type="SAM" id="MobiDB-lite"/>
    </source>
</evidence>
<keyword evidence="4" id="KW-0812">Transmembrane</keyword>
<feature type="compositionally biased region" description="Polar residues" evidence="3">
    <location>
        <begin position="1"/>
        <end position="21"/>
    </location>
</feature>
<feature type="domain" description="AAA+ ATPase" evidence="5">
    <location>
        <begin position="771"/>
        <end position="897"/>
    </location>
</feature>
<keyword evidence="4" id="KW-1133">Transmembrane helix</keyword>
<accession>A0A562UUC6</accession>
<reference evidence="6 7" key="1">
    <citation type="submission" date="2019-07" db="EMBL/GenBank/DDBJ databases">
        <title>Genomic Encyclopedia of Archaeal and Bacterial Type Strains, Phase II (KMG-II): from individual species to whole genera.</title>
        <authorList>
            <person name="Goeker M."/>
        </authorList>
    </citation>
    <scope>NUCLEOTIDE SEQUENCE [LARGE SCALE GENOMIC DNA]</scope>
    <source>
        <strain evidence="6 7">ATCC BAA-2084</strain>
    </source>
</reference>
<feature type="coiled-coil region" evidence="2">
    <location>
        <begin position="234"/>
        <end position="275"/>
    </location>
</feature>